<comment type="caution">
    <text evidence="2">The sequence shown here is derived from an EMBL/GenBank/DDBJ whole genome shotgun (WGS) entry which is preliminary data.</text>
</comment>
<evidence type="ECO:0000313" key="2">
    <source>
        <dbReference type="EMBL" id="OAO93713.1"/>
    </source>
</evidence>
<reference evidence="3" key="1">
    <citation type="journal article" date="2016" name="Proc. Natl. Acad. Sci. U.S.A.">
        <title>Chromosome-level assembly of Arabidopsis thaliana Ler reveals the extent of translocation and inversion polymorphisms.</title>
        <authorList>
            <person name="Zapata L."/>
            <person name="Ding J."/>
            <person name="Willing E.M."/>
            <person name="Hartwig B."/>
            <person name="Bezdan D."/>
            <person name="Jiao W.B."/>
            <person name="Patel V."/>
            <person name="Velikkakam James G."/>
            <person name="Koornneef M."/>
            <person name="Ossowski S."/>
            <person name="Schneeberger K."/>
        </authorList>
    </citation>
    <scope>NUCLEOTIDE SEQUENCE [LARGE SCALE GENOMIC DNA]</scope>
    <source>
        <strain evidence="3">cv. Landsberg erecta</strain>
    </source>
</reference>
<dbReference type="EMBL" id="LUHQ01000005">
    <property type="protein sequence ID" value="OAO93713.1"/>
    <property type="molecule type" value="Genomic_DNA"/>
</dbReference>
<dbReference type="Proteomes" id="UP000078284">
    <property type="component" value="Chromosome 5"/>
</dbReference>
<feature type="region of interest" description="Disordered" evidence="1">
    <location>
        <begin position="1"/>
        <end position="51"/>
    </location>
</feature>
<evidence type="ECO:0000256" key="1">
    <source>
        <dbReference type="SAM" id="MobiDB-lite"/>
    </source>
</evidence>
<protein>
    <submittedName>
        <fullName evidence="2">DIP2</fullName>
    </submittedName>
</protein>
<name>A0A178UJ11_ARATH</name>
<gene>
    <name evidence="2" type="ordered locus">AXX17_At5g34850</name>
</gene>
<sequence>MSGALNMTLDEIVKRGKTARSGGRGISRGRGRGRGGGGRGAGPARRGPLAVNARPSSFTINKASSKSGIFYVYDLEI</sequence>
<accession>A0A178UJ11</accession>
<evidence type="ECO:0000313" key="3">
    <source>
        <dbReference type="Proteomes" id="UP000078284"/>
    </source>
</evidence>
<organism evidence="2 3">
    <name type="scientific">Arabidopsis thaliana</name>
    <name type="common">Mouse-ear cress</name>
    <dbReference type="NCBI Taxonomy" id="3702"/>
    <lineage>
        <taxon>Eukaryota</taxon>
        <taxon>Viridiplantae</taxon>
        <taxon>Streptophyta</taxon>
        <taxon>Embryophyta</taxon>
        <taxon>Tracheophyta</taxon>
        <taxon>Spermatophyta</taxon>
        <taxon>Magnoliopsida</taxon>
        <taxon>eudicotyledons</taxon>
        <taxon>Gunneridae</taxon>
        <taxon>Pentapetalae</taxon>
        <taxon>rosids</taxon>
        <taxon>malvids</taxon>
        <taxon>Brassicales</taxon>
        <taxon>Brassicaceae</taxon>
        <taxon>Camelineae</taxon>
        <taxon>Arabidopsis</taxon>
    </lineage>
</organism>
<proteinExistence type="predicted"/>
<dbReference type="AlphaFoldDB" id="A0A178UJ11"/>